<reference evidence="3" key="1">
    <citation type="journal article" date="2019" name="bioRxiv">
        <title>The Genome of the Zebra Mussel, Dreissena polymorpha: A Resource for Invasive Species Research.</title>
        <authorList>
            <person name="McCartney M.A."/>
            <person name="Auch B."/>
            <person name="Kono T."/>
            <person name="Mallez S."/>
            <person name="Zhang Y."/>
            <person name="Obille A."/>
            <person name="Becker A."/>
            <person name="Abrahante J.E."/>
            <person name="Garbe J."/>
            <person name="Badalamenti J.P."/>
            <person name="Herman A."/>
            <person name="Mangelson H."/>
            <person name="Liachko I."/>
            <person name="Sullivan S."/>
            <person name="Sone E.D."/>
            <person name="Koren S."/>
            <person name="Silverstein K.A.T."/>
            <person name="Beckman K.B."/>
            <person name="Gohl D.M."/>
        </authorList>
    </citation>
    <scope>NUCLEOTIDE SEQUENCE</scope>
    <source>
        <strain evidence="3">Duluth1</strain>
        <tissue evidence="3">Whole animal</tissue>
    </source>
</reference>
<keyword evidence="2" id="KW-0812">Transmembrane</keyword>
<evidence type="ECO:0000313" key="4">
    <source>
        <dbReference type="Proteomes" id="UP000828390"/>
    </source>
</evidence>
<feature type="region of interest" description="Disordered" evidence="1">
    <location>
        <begin position="109"/>
        <end position="132"/>
    </location>
</feature>
<dbReference type="Proteomes" id="UP000828390">
    <property type="component" value="Unassembled WGS sequence"/>
</dbReference>
<evidence type="ECO:0000313" key="3">
    <source>
        <dbReference type="EMBL" id="KAH3690405.1"/>
    </source>
</evidence>
<evidence type="ECO:0000256" key="1">
    <source>
        <dbReference type="SAM" id="MobiDB-lite"/>
    </source>
</evidence>
<feature type="compositionally biased region" description="Polar residues" evidence="1">
    <location>
        <begin position="121"/>
        <end position="132"/>
    </location>
</feature>
<proteinExistence type="predicted"/>
<evidence type="ECO:0000256" key="2">
    <source>
        <dbReference type="SAM" id="Phobius"/>
    </source>
</evidence>
<keyword evidence="2" id="KW-0472">Membrane</keyword>
<comment type="caution">
    <text evidence="3">The sequence shown here is derived from an EMBL/GenBank/DDBJ whole genome shotgun (WGS) entry which is preliminary data.</text>
</comment>
<sequence length="132" mass="14502">MPHELSNIKEIPMEALITKLQSIRQLNDIDTTSGDFPLWGYIIIGVATALSSGAALLIYCKCKRMTRSNRHIITQFRSANDDMHLGEISPPGYVGVASCDVAHEPLVSEVKKPSAPPQRPRTLSSLYPSLRG</sequence>
<dbReference type="EMBL" id="JAIWYP010000065">
    <property type="protein sequence ID" value="KAH3690405.1"/>
    <property type="molecule type" value="Genomic_DNA"/>
</dbReference>
<accession>A0A9D3Y1Y3</accession>
<keyword evidence="4" id="KW-1185">Reference proteome</keyword>
<feature type="transmembrane region" description="Helical" evidence="2">
    <location>
        <begin position="38"/>
        <end position="60"/>
    </location>
</feature>
<gene>
    <name evidence="3" type="ORF">DPMN_193463</name>
</gene>
<protein>
    <submittedName>
        <fullName evidence="3">Uncharacterized protein</fullName>
    </submittedName>
</protein>
<reference evidence="3" key="2">
    <citation type="submission" date="2020-11" db="EMBL/GenBank/DDBJ databases">
        <authorList>
            <person name="McCartney M.A."/>
            <person name="Auch B."/>
            <person name="Kono T."/>
            <person name="Mallez S."/>
            <person name="Becker A."/>
            <person name="Gohl D.M."/>
            <person name="Silverstein K.A.T."/>
            <person name="Koren S."/>
            <person name="Bechman K.B."/>
            <person name="Herman A."/>
            <person name="Abrahante J.E."/>
            <person name="Garbe J."/>
        </authorList>
    </citation>
    <scope>NUCLEOTIDE SEQUENCE</scope>
    <source>
        <strain evidence="3">Duluth1</strain>
        <tissue evidence="3">Whole animal</tissue>
    </source>
</reference>
<organism evidence="3 4">
    <name type="scientific">Dreissena polymorpha</name>
    <name type="common">Zebra mussel</name>
    <name type="synonym">Mytilus polymorpha</name>
    <dbReference type="NCBI Taxonomy" id="45954"/>
    <lineage>
        <taxon>Eukaryota</taxon>
        <taxon>Metazoa</taxon>
        <taxon>Spiralia</taxon>
        <taxon>Lophotrochozoa</taxon>
        <taxon>Mollusca</taxon>
        <taxon>Bivalvia</taxon>
        <taxon>Autobranchia</taxon>
        <taxon>Heteroconchia</taxon>
        <taxon>Euheterodonta</taxon>
        <taxon>Imparidentia</taxon>
        <taxon>Neoheterodontei</taxon>
        <taxon>Myida</taxon>
        <taxon>Dreissenoidea</taxon>
        <taxon>Dreissenidae</taxon>
        <taxon>Dreissena</taxon>
    </lineage>
</organism>
<dbReference type="AlphaFoldDB" id="A0A9D3Y1Y3"/>
<name>A0A9D3Y1Y3_DREPO</name>
<keyword evidence="2" id="KW-1133">Transmembrane helix</keyword>